<proteinExistence type="predicted"/>
<feature type="compositionally biased region" description="Low complexity" evidence="1">
    <location>
        <begin position="57"/>
        <end position="71"/>
    </location>
</feature>
<name>M2RA79_CERS8</name>
<feature type="region of interest" description="Disordered" evidence="1">
    <location>
        <begin position="53"/>
        <end position="126"/>
    </location>
</feature>
<keyword evidence="3" id="KW-1185">Reference proteome</keyword>
<dbReference type="EMBL" id="KB445800">
    <property type="protein sequence ID" value="EMD35696.1"/>
    <property type="molecule type" value="Genomic_DNA"/>
</dbReference>
<protein>
    <submittedName>
        <fullName evidence="2">Uncharacterized protein</fullName>
    </submittedName>
</protein>
<organism evidence="2 3">
    <name type="scientific">Ceriporiopsis subvermispora (strain B)</name>
    <name type="common">White-rot fungus</name>
    <name type="synonym">Gelatoporia subvermispora</name>
    <dbReference type="NCBI Taxonomy" id="914234"/>
    <lineage>
        <taxon>Eukaryota</taxon>
        <taxon>Fungi</taxon>
        <taxon>Dikarya</taxon>
        <taxon>Basidiomycota</taxon>
        <taxon>Agaricomycotina</taxon>
        <taxon>Agaricomycetes</taxon>
        <taxon>Polyporales</taxon>
        <taxon>Gelatoporiaceae</taxon>
        <taxon>Gelatoporia</taxon>
    </lineage>
</organism>
<dbReference type="HOGENOM" id="CLU_1986810_0_0_1"/>
<sequence>MAPSLRDQQPFVPGAGRLFHSPKKKRLNNVNKAVVRDTARSLEIQRLRKLLEELESQAEPSEAGESGSIASEDPRMPVDDPDPILTQPSLASDGPDAPDRPEGSNFEASDLPSELPDTLEPERKRR</sequence>
<evidence type="ECO:0000313" key="2">
    <source>
        <dbReference type="EMBL" id="EMD35696.1"/>
    </source>
</evidence>
<evidence type="ECO:0000256" key="1">
    <source>
        <dbReference type="SAM" id="MobiDB-lite"/>
    </source>
</evidence>
<evidence type="ECO:0000313" key="3">
    <source>
        <dbReference type="Proteomes" id="UP000016930"/>
    </source>
</evidence>
<dbReference type="AlphaFoldDB" id="M2RA79"/>
<gene>
    <name evidence="2" type="ORF">CERSUDRAFT_75238</name>
</gene>
<dbReference type="Proteomes" id="UP000016930">
    <property type="component" value="Unassembled WGS sequence"/>
</dbReference>
<feature type="region of interest" description="Disordered" evidence="1">
    <location>
        <begin position="1"/>
        <end position="24"/>
    </location>
</feature>
<feature type="non-terminal residue" evidence="2">
    <location>
        <position position="126"/>
    </location>
</feature>
<reference evidence="2 3" key="1">
    <citation type="journal article" date="2012" name="Proc. Natl. Acad. Sci. U.S.A.">
        <title>Comparative genomics of Ceriporiopsis subvermispora and Phanerochaete chrysosporium provide insight into selective ligninolysis.</title>
        <authorList>
            <person name="Fernandez-Fueyo E."/>
            <person name="Ruiz-Duenas F.J."/>
            <person name="Ferreira P."/>
            <person name="Floudas D."/>
            <person name="Hibbett D.S."/>
            <person name="Canessa P."/>
            <person name="Larrondo L.F."/>
            <person name="James T.Y."/>
            <person name="Seelenfreund D."/>
            <person name="Lobos S."/>
            <person name="Polanco R."/>
            <person name="Tello M."/>
            <person name="Honda Y."/>
            <person name="Watanabe T."/>
            <person name="Watanabe T."/>
            <person name="Ryu J.S."/>
            <person name="Kubicek C.P."/>
            <person name="Schmoll M."/>
            <person name="Gaskell J."/>
            <person name="Hammel K.E."/>
            <person name="St John F.J."/>
            <person name="Vanden Wymelenberg A."/>
            <person name="Sabat G."/>
            <person name="Splinter BonDurant S."/>
            <person name="Syed K."/>
            <person name="Yadav J.S."/>
            <person name="Doddapaneni H."/>
            <person name="Subramanian V."/>
            <person name="Lavin J.L."/>
            <person name="Oguiza J.A."/>
            <person name="Perez G."/>
            <person name="Pisabarro A.G."/>
            <person name="Ramirez L."/>
            <person name="Santoyo F."/>
            <person name="Master E."/>
            <person name="Coutinho P.M."/>
            <person name="Henrissat B."/>
            <person name="Lombard V."/>
            <person name="Magnuson J.K."/>
            <person name="Kuees U."/>
            <person name="Hori C."/>
            <person name="Igarashi K."/>
            <person name="Samejima M."/>
            <person name="Held B.W."/>
            <person name="Barry K.W."/>
            <person name="LaButti K.M."/>
            <person name="Lapidus A."/>
            <person name="Lindquist E.A."/>
            <person name="Lucas S.M."/>
            <person name="Riley R."/>
            <person name="Salamov A.A."/>
            <person name="Hoffmeister D."/>
            <person name="Schwenk D."/>
            <person name="Hadar Y."/>
            <person name="Yarden O."/>
            <person name="de Vries R.P."/>
            <person name="Wiebenga A."/>
            <person name="Stenlid J."/>
            <person name="Eastwood D."/>
            <person name="Grigoriev I.V."/>
            <person name="Berka R.M."/>
            <person name="Blanchette R.A."/>
            <person name="Kersten P."/>
            <person name="Martinez A.T."/>
            <person name="Vicuna R."/>
            <person name="Cullen D."/>
        </authorList>
    </citation>
    <scope>NUCLEOTIDE SEQUENCE [LARGE SCALE GENOMIC DNA]</scope>
    <source>
        <strain evidence="2 3">B</strain>
    </source>
</reference>
<accession>M2RA79</accession>
<dbReference type="OrthoDB" id="3265112at2759"/>